<dbReference type="GO" id="GO:0000139">
    <property type="term" value="C:Golgi membrane"/>
    <property type="evidence" value="ECO:0007669"/>
    <property type="project" value="UniProtKB-SubCell"/>
</dbReference>
<keyword evidence="7" id="KW-1133">Transmembrane helix</keyword>
<dbReference type="PANTHER" id="PTHR11214">
    <property type="entry name" value="BETA-1,3-N-ACETYLGLUCOSAMINYLTRANSFERASE"/>
    <property type="match status" value="1"/>
</dbReference>
<evidence type="ECO:0000256" key="9">
    <source>
        <dbReference type="ARBA" id="ARBA00023136"/>
    </source>
</evidence>
<reference evidence="12" key="1">
    <citation type="submission" date="2022-11" db="UniProtKB">
        <authorList>
            <consortium name="WormBaseParasite"/>
        </authorList>
    </citation>
    <scope>IDENTIFICATION</scope>
</reference>
<comment type="subcellular location">
    <subcellularLocation>
        <location evidence="1 10">Golgi apparatus membrane</location>
        <topology evidence="1 10">Single-pass type II membrane protein</topology>
    </subcellularLocation>
</comment>
<keyword evidence="4" id="KW-0808">Transferase</keyword>
<keyword evidence="5" id="KW-0812">Transmembrane</keyword>
<dbReference type="GO" id="GO:0016758">
    <property type="term" value="F:hexosyltransferase activity"/>
    <property type="evidence" value="ECO:0007669"/>
    <property type="project" value="InterPro"/>
</dbReference>
<evidence type="ECO:0000313" key="12">
    <source>
        <dbReference type="WBParaSite" id="jg23126"/>
    </source>
</evidence>
<dbReference type="InterPro" id="IPR002659">
    <property type="entry name" value="Glyco_trans_31"/>
</dbReference>
<organism evidence="11 12">
    <name type="scientific">Ditylenchus dipsaci</name>
    <dbReference type="NCBI Taxonomy" id="166011"/>
    <lineage>
        <taxon>Eukaryota</taxon>
        <taxon>Metazoa</taxon>
        <taxon>Ecdysozoa</taxon>
        <taxon>Nematoda</taxon>
        <taxon>Chromadorea</taxon>
        <taxon>Rhabditida</taxon>
        <taxon>Tylenchina</taxon>
        <taxon>Tylenchomorpha</taxon>
        <taxon>Sphaerularioidea</taxon>
        <taxon>Anguinidae</taxon>
        <taxon>Anguininae</taxon>
        <taxon>Ditylenchus</taxon>
    </lineage>
</organism>
<evidence type="ECO:0000256" key="8">
    <source>
        <dbReference type="ARBA" id="ARBA00023034"/>
    </source>
</evidence>
<evidence type="ECO:0000256" key="7">
    <source>
        <dbReference type="ARBA" id="ARBA00022989"/>
    </source>
</evidence>
<sequence length="230" mass="26231">MHLEYNLSIPSNLDVCKNIIYFVFVPTRPSAFETRAAARSSWAKQPPTGFLVRFIVGQPNITTEGVDIYNKLYDEWQKYNDIIFYDAKDEYRMLHVKVYALLTWQQFYCSNVRFVIRADADTIIDLDRLQYWMNNGLVPAGNTSLVFGSLDLTAQLTRDPNSKLYVSYQDYASDQIPPYVYGFFYGISNQAVKSILNASHTVNGFSLDDLLYTGVLAAKAGVEVLSATRY</sequence>
<dbReference type="EC" id="2.4.1.-" evidence="10"/>
<dbReference type="Proteomes" id="UP000887574">
    <property type="component" value="Unplaced"/>
</dbReference>
<keyword evidence="9" id="KW-0472">Membrane</keyword>
<evidence type="ECO:0000313" key="11">
    <source>
        <dbReference type="Proteomes" id="UP000887574"/>
    </source>
</evidence>
<dbReference type="GO" id="GO:0006493">
    <property type="term" value="P:protein O-linked glycosylation"/>
    <property type="evidence" value="ECO:0007669"/>
    <property type="project" value="TreeGrafter"/>
</dbReference>
<keyword evidence="6" id="KW-0735">Signal-anchor</keyword>
<proteinExistence type="inferred from homology"/>
<evidence type="ECO:0000256" key="10">
    <source>
        <dbReference type="RuleBase" id="RU363063"/>
    </source>
</evidence>
<accession>A0A915DSA3</accession>
<keyword evidence="3 10" id="KW-0328">Glycosyltransferase</keyword>
<dbReference type="AlphaFoldDB" id="A0A915DSA3"/>
<protein>
    <recommendedName>
        <fullName evidence="10">Hexosyltransferase</fullName>
        <ecNumber evidence="10">2.4.1.-</ecNumber>
    </recommendedName>
</protein>
<evidence type="ECO:0000256" key="3">
    <source>
        <dbReference type="ARBA" id="ARBA00022676"/>
    </source>
</evidence>
<evidence type="ECO:0000256" key="1">
    <source>
        <dbReference type="ARBA" id="ARBA00004323"/>
    </source>
</evidence>
<dbReference type="Gene3D" id="3.90.550.50">
    <property type="match status" value="1"/>
</dbReference>
<evidence type="ECO:0000256" key="5">
    <source>
        <dbReference type="ARBA" id="ARBA00022692"/>
    </source>
</evidence>
<name>A0A915DSA3_9BILA</name>
<dbReference type="PANTHER" id="PTHR11214:SF3">
    <property type="entry name" value="BETA-1,3-GALACTOSYLTRANSFERASE 6"/>
    <property type="match status" value="1"/>
</dbReference>
<dbReference type="WBParaSite" id="jg23126">
    <property type="protein sequence ID" value="jg23126"/>
    <property type="gene ID" value="jg23126"/>
</dbReference>
<evidence type="ECO:0000256" key="2">
    <source>
        <dbReference type="ARBA" id="ARBA00008661"/>
    </source>
</evidence>
<keyword evidence="8 10" id="KW-0333">Golgi apparatus</keyword>
<keyword evidence="11" id="KW-1185">Reference proteome</keyword>
<evidence type="ECO:0000256" key="6">
    <source>
        <dbReference type="ARBA" id="ARBA00022968"/>
    </source>
</evidence>
<dbReference type="Pfam" id="PF01762">
    <property type="entry name" value="Galactosyl_T"/>
    <property type="match status" value="1"/>
</dbReference>
<comment type="similarity">
    <text evidence="2 10">Belongs to the glycosyltransferase 31 family.</text>
</comment>
<evidence type="ECO:0000256" key="4">
    <source>
        <dbReference type="ARBA" id="ARBA00022679"/>
    </source>
</evidence>